<dbReference type="Proteomes" id="UP000818266">
    <property type="component" value="Unassembled WGS sequence"/>
</dbReference>
<dbReference type="SUPFAM" id="SSF51695">
    <property type="entry name" value="PLC-like phosphodiesterases"/>
    <property type="match status" value="1"/>
</dbReference>
<feature type="domain" description="GP-PDE" evidence="2">
    <location>
        <begin position="56"/>
        <end position="292"/>
    </location>
</feature>
<feature type="signal peptide" evidence="1">
    <location>
        <begin position="1"/>
        <end position="42"/>
    </location>
</feature>
<proteinExistence type="predicted"/>
<evidence type="ECO:0000313" key="4">
    <source>
        <dbReference type="Proteomes" id="UP000818266"/>
    </source>
</evidence>
<dbReference type="GO" id="GO:0008081">
    <property type="term" value="F:phosphoric diester hydrolase activity"/>
    <property type="evidence" value="ECO:0007669"/>
    <property type="project" value="InterPro"/>
</dbReference>
<sequence length="298" mass="31729">MAHPSRTHPAGYSARRIAACFTATVALVAVLAIDHTAATVHAAQPLGSARLNDGMPLTIAHRGDPASAPENTLPALEAALASGADIVEFDVRLTLDGHAVIVHDELLDRTTNGAGFVAEHTLAELRDLDAGTWYGSAWSGTGIPTLGEFLPLLQRSTARALIELKGVWPEEGLAPLAAQIYRHGVQDRVVVGSFEEETLLELWRAAPSLARAAVVRRLPADPVLFAERVGASTVVTSLRSFEVEPHAVDALHEAGITVVVYTLNNPRLWERAIALGVDAVVTDAPRRHAHWQPAPADA</sequence>
<evidence type="ECO:0000256" key="1">
    <source>
        <dbReference type="SAM" id="SignalP"/>
    </source>
</evidence>
<dbReference type="OrthoDB" id="9758957at2"/>
<feature type="chain" id="PRO_5038716195" description="GP-PDE domain-containing protein" evidence="1">
    <location>
        <begin position="43"/>
        <end position="298"/>
    </location>
</feature>
<dbReference type="PROSITE" id="PS51704">
    <property type="entry name" value="GP_PDE"/>
    <property type="match status" value="1"/>
</dbReference>
<organism evidence="3 4">
    <name type="scientific">Microcella pacifica</name>
    <dbReference type="NCBI Taxonomy" id="2591847"/>
    <lineage>
        <taxon>Bacteria</taxon>
        <taxon>Bacillati</taxon>
        <taxon>Actinomycetota</taxon>
        <taxon>Actinomycetes</taxon>
        <taxon>Micrococcales</taxon>
        <taxon>Microbacteriaceae</taxon>
        <taxon>Microcella</taxon>
    </lineage>
</organism>
<evidence type="ECO:0000313" key="3">
    <source>
        <dbReference type="EMBL" id="NHF63993.1"/>
    </source>
</evidence>
<evidence type="ECO:0000259" key="2">
    <source>
        <dbReference type="PROSITE" id="PS51704"/>
    </source>
</evidence>
<dbReference type="AlphaFoldDB" id="A0A9E5MJ98"/>
<reference evidence="3 4" key="1">
    <citation type="submission" date="2019-06" db="EMBL/GenBank/DDBJ databases">
        <authorList>
            <person name="De-Chao Zhang Q."/>
        </authorList>
    </citation>
    <scope>NUCLEOTIDE SEQUENCE [LARGE SCALE GENOMIC DNA]</scope>
    <source>
        <strain evidence="3 4">KN1116</strain>
    </source>
</reference>
<dbReference type="Pfam" id="PF03009">
    <property type="entry name" value="GDPD"/>
    <property type="match status" value="1"/>
</dbReference>
<dbReference type="GO" id="GO:0006629">
    <property type="term" value="P:lipid metabolic process"/>
    <property type="evidence" value="ECO:0007669"/>
    <property type="project" value="InterPro"/>
</dbReference>
<gene>
    <name evidence="3" type="ORF">FK219_012235</name>
</gene>
<dbReference type="RefSeq" id="WP_152584199.1">
    <property type="nucleotide sequence ID" value="NZ_VIKT02000028.1"/>
</dbReference>
<dbReference type="EMBL" id="VIKT02000028">
    <property type="protein sequence ID" value="NHF63993.1"/>
    <property type="molecule type" value="Genomic_DNA"/>
</dbReference>
<dbReference type="Gene3D" id="3.20.20.190">
    <property type="entry name" value="Phosphatidylinositol (PI) phosphodiesterase"/>
    <property type="match status" value="1"/>
</dbReference>
<keyword evidence="1" id="KW-0732">Signal</keyword>
<accession>A0A9E5MJ98</accession>
<dbReference type="PANTHER" id="PTHR46211:SF1">
    <property type="entry name" value="GLYCEROPHOSPHODIESTER PHOSPHODIESTERASE, CYTOPLASMIC"/>
    <property type="match status" value="1"/>
</dbReference>
<protein>
    <recommendedName>
        <fullName evidence="2">GP-PDE domain-containing protein</fullName>
    </recommendedName>
</protein>
<name>A0A9E5MJ98_9MICO</name>
<comment type="caution">
    <text evidence="3">The sequence shown here is derived from an EMBL/GenBank/DDBJ whole genome shotgun (WGS) entry which is preliminary data.</text>
</comment>
<reference evidence="3 4" key="2">
    <citation type="submission" date="2020-03" db="EMBL/GenBank/DDBJ databases">
        <title>Chryseoglobus sp. isolated from a deep-sea seamount.</title>
        <authorList>
            <person name="Zhang D.-C."/>
        </authorList>
    </citation>
    <scope>NUCLEOTIDE SEQUENCE [LARGE SCALE GENOMIC DNA]</scope>
    <source>
        <strain evidence="3 4">KN1116</strain>
    </source>
</reference>
<dbReference type="InterPro" id="IPR030395">
    <property type="entry name" value="GP_PDE_dom"/>
</dbReference>
<dbReference type="PANTHER" id="PTHR46211">
    <property type="entry name" value="GLYCEROPHOSPHORYL DIESTER PHOSPHODIESTERASE"/>
    <property type="match status" value="1"/>
</dbReference>
<dbReference type="InterPro" id="IPR017946">
    <property type="entry name" value="PLC-like_Pdiesterase_TIM-brl"/>
</dbReference>
<keyword evidence="4" id="KW-1185">Reference proteome</keyword>